<evidence type="ECO:0000313" key="5">
    <source>
        <dbReference type="EMBL" id="KMZ65608.1"/>
    </source>
</evidence>
<accession>A0A0K9P976</accession>
<feature type="domain" description="Transcription factor MYC/MYB N-terminal" evidence="4">
    <location>
        <begin position="203"/>
        <end position="269"/>
    </location>
</feature>
<keyword evidence="1" id="KW-0805">Transcription regulation</keyword>
<dbReference type="InterPro" id="IPR025610">
    <property type="entry name" value="MYC/MYB_N"/>
</dbReference>
<evidence type="ECO:0000313" key="6">
    <source>
        <dbReference type="Proteomes" id="UP000036987"/>
    </source>
</evidence>
<evidence type="ECO:0000256" key="1">
    <source>
        <dbReference type="ARBA" id="ARBA00023015"/>
    </source>
</evidence>
<gene>
    <name evidence="5" type="ORF">ZOSMA_317G00240</name>
</gene>
<organism evidence="5 6">
    <name type="scientific">Zostera marina</name>
    <name type="common">Eelgrass</name>
    <dbReference type="NCBI Taxonomy" id="29655"/>
    <lineage>
        <taxon>Eukaryota</taxon>
        <taxon>Viridiplantae</taxon>
        <taxon>Streptophyta</taxon>
        <taxon>Embryophyta</taxon>
        <taxon>Tracheophyta</taxon>
        <taxon>Spermatophyta</taxon>
        <taxon>Magnoliopsida</taxon>
        <taxon>Liliopsida</taxon>
        <taxon>Zosteraceae</taxon>
        <taxon>Zostera</taxon>
    </lineage>
</organism>
<keyword evidence="2" id="KW-0804">Transcription</keyword>
<evidence type="ECO:0000256" key="3">
    <source>
        <dbReference type="SAM" id="MobiDB-lite"/>
    </source>
</evidence>
<dbReference type="Proteomes" id="UP000036987">
    <property type="component" value="Unassembled WGS sequence"/>
</dbReference>
<feature type="region of interest" description="Disordered" evidence="3">
    <location>
        <begin position="14"/>
        <end position="33"/>
    </location>
</feature>
<evidence type="ECO:0000256" key="2">
    <source>
        <dbReference type="ARBA" id="ARBA00023163"/>
    </source>
</evidence>
<dbReference type="STRING" id="29655.A0A0K9P976"/>
<comment type="caution">
    <text evidence="5">The sequence shown here is derived from an EMBL/GenBank/DDBJ whole genome shotgun (WGS) entry which is preliminary data.</text>
</comment>
<name>A0A0K9P976_ZOSMR</name>
<dbReference type="OrthoDB" id="1926382at2759"/>
<dbReference type="AlphaFoldDB" id="A0A0K9P976"/>
<proteinExistence type="predicted"/>
<dbReference type="Pfam" id="PF14215">
    <property type="entry name" value="bHLH-MYC_N"/>
    <property type="match status" value="1"/>
</dbReference>
<reference evidence="6" key="1">
    <citation type="journal article" date="2016" name="Nature">
        <title>The genome of the seagrass Zostera marina reveals angiosperm adaptation to the sea.</title>
        <authorList>
            <person name="Olsen J.L."/>
            <person name="Rouze P."/>
            <person name="Verhelst B."/>
            <person name="Lin Y.-C."/>
            <person name="Bayer T."/>
            <person name="Collen J."/>
            <person name="Dattolo E."/>
            <person name="De Paoli E."/>
            <person name="Dittami S."/>
            <person name="Maumus F."/>
            <person name="Michel G."/>
            <person name="Kersting A."/>
            <person name="Lauritano C."/>
            <person name="Lohaus R."/>
            <person name="Toepel M."/>
            <person name="Tonon T."/>
            <person name="Vanneste K."/>
            <person name="Amirebrahimi M."/>
            <person name="Brakel J."/>
            <person name="Bostroem C."/>
            <person name="Chovatia M."/>
            <person name="Grimwood J."/>
            <person name="Jenkins J.W."/>
            <person name="Jueterbock A."/>
            <person name="Mraz A."/>
            <person name="Stam W.T."/>
            <person name="Tice H."/>
            <person name="Bornberg-Bauer E."/>
            <person name="Green P.J."/>
            <person name="Pearson G.A."/>
            <person name="Procaccini G."/>
            <person name="Duarte C.M."/>
            <person name="Schmutz J."/>
            <person name="Reusch T.B.H."/>
            <person name="Van de Peer Y."/>
        </authorList>
    </citation>
    <scope>NUCLEOTIDE SEQUENCE [LARGE SCALE GENOMIC DNA]</scope>
    <source>
        <strain evidence="6">cv. Finnish</strain>
    </source>
</reference>
<sequence length="275" mass="31466">MPLYSNTGQKLIVSPPTHHFVSSPPDSNPSESMAEAIPINEYSERVSSPSYPDVLEVSLKVPKRKRVSISQSDCDFITSVKKFSGDNKRRRWKADDADNLPIKKWVKQINRLKSYFHFFDIFSSLFQSIACSHRRFGRIGEQHIDDERFSIATWLHPYASILSLQHHNHQRFVVFLSQIGASFVLQPRQFTATSQIFGGQCFSNWIFVIFCQLSLDQFSGNSFFSWGDGYYRGCDEKEKTKVVSNSDEYLGVQEHRKNVLRKLNALIAGPSPSGE</sequence>
<evidence type="ECO:0000259" key="4">
    <source>
        <dbReference type="Pfam" id="PF14215"/>
    </source>
</evidence>
<keyword evidence="6" id="KW-1185">Reference proteome</keyword>
<protein>
    <recommendedName>
        <fullName evidence="4">Transcription factor MYC/MYB N-terminal domain-containing protein</fullName>
    </recommendedName>
</protein>
<dbReference type="EMBL" id="LFYR01001027">
    <property type="protein sequence ID" value="KMZ65608.1"/>
    <property type="molecule type" value="Genomic_DNA"/>
</dbReference>